<comment type="caution">
    <text evidence="5">The sequence shown here is derived from an EMBL/GenBank/DDBJ whole genome shotgun (WGS) entry which is preliminary data.</text>
</comment>
<dbReference type="CDD" id="cd02440">
    <property type="entry name" value="AdoMet_MTases"/>
    <property type="match status" value="1"/>
</dbReference>
<dbReference type="Pfam" id="PF08241">
    <property type="entry name" value="Methyltransf_11"/>
    <property type="match status" value="1"/>
</dbReference>
<protein>
    <submittedName>
        <fullName evidence="5">Methyltransferase domain-containing protein</fullName>
    </submittedName>
</protein>
<reference evidence="5 6" key="1">
    <citation type="submission" date="2019-01" db="EMBL/GenBank/DDBJ databases">
        <title>Novel species of Nocardioides.</title>
        <authorList>
            <person name="Liu Q."/>
            <person name="Xin Y.-H."/>
        </authorList>
    </citation>
    <scope>NUCLEOTIDE SEQUENCE [LARGE SCALE GENOMIC DNA]</scope>
    <source>
        <strain evidence="5 6">CGMCC 4.6875</strain>
    </source>
</reference>
<dbReference type="Gene3D" id="3.40.50.150">
    <property type="entry name" value="Vaccinia Virus protein VP39"/>
    <property type="match status" value="1"/>
</dbReference>
<dbReference type="PANTHER" id="PTHR44942:SF4">
    <property type="entry name" value="METHYLTRANSFERASE TYPE 11 DOMAIN-CONTAINING PROTEIN"/>
    <property type="match status" value="1"/>
</dbReference>
<dbReference type="InterPro" id="IPR029063">
    <property type="entry name" value="SAM-dependent_MTases_sf"/>
</dbReference>
<dbReference type="EMBL" id="SDWU01000003">
    <property type="protein sequence ID" value="RYC03891.1"/>
    <property type="molecule type" value="Genomic_DNA"/>
</dbReference>
<keyword evidence="2 5" id="KW-0489">Methyltransferase</keyword>
<dbReference type="GO" id="GO:0032259">
    <property type="term" value="P:methylation"/>
    <property type="evidence" value="ECO:0007669"/>
    <property type="project" value="UniProtKB-KW"/>
</dbReference>
<dbReference type="InterPro" id="IPR051052">
    <property type="entry name" value="Diverse_substrate_MTase"/>
</dbReference>
<sequence length="252" mass="26697">MTFEVAGDAYDRFMGRYSRPLAADLADWLEVASGQRAIDVGCGPGALTGILADRLGADRVAAVDPSASFVEACRERLPGVDVRLGRAESLPHDDDSFDVAAACLVVHFMSDPVGGIAEMARVTRPGGWVGATVWDLVGSRAPMWPLWEAVAQLAPEHPGEREFPGGSREGLVAILEGGGLRDVEAVELPVTVSHPSFEEWWEPYLHGVGPAGDAVGALGPDGRARLEETLRDRLGDGPFDLTAVAYAARGRA</sequence>
<dbReference type="AlphaFoldDB" id="A0A4Q2SGG5"/>
<evidence type="ECO:0000256" key="2">
    <source>
        <dbReference type="ARBA" id="ARBA00022603"/>
    </source>
</evidence>
<dbReference type="GO" id="GO:0008757">
    <property type="term" value="F:S-adenosylmethionine-dependent methyltransferase activity"/>
    <property type="evidence" value="ECO:0007669"/>
    <property type="project" value="InterPro"/>
</dbReference>
<feature type="domain" description="Methyltransferase type 11" evidence="4">
    <location>
        <begin position="38"/>
        <end position="129"/>
    </location>
</feature>
<name>A0A4Q2SGG5_9ACTN</name>
<evidence type="ECO:0000256" key="1">
    <source>
        <dbReference type="ARBA" id="ARBA00008361"/>
    </source>
</evidence>
<comment type="similarity">
    <text evidence="1">Belongs to the methyltransferase superfamily.</text>
</comment>
<evidence type="ECO:0000256" key="3">
    <source>
        <dbReference type="ARBA" id="ARBA00022679"/>
    </source>
</evidence>
<dbReference type="SUPFAM" id="SSF53335">
    <property type="entry name" value="S-adenosyl-L-methionine-dependent methyltransferases"/>
    <property type="match status" value="1"/>
</dbReference>
<evidence type="ECO:0000313" key="5">
    <source>
        <dbReference type="EMBL" id="RYC03891.1"/>
    </source>
</evidence>
<dbReference type="InterPro" id="IPR013216">
    <property type="entry name" value="Methyltransf_11"/>
</dbReference>
<dbReference type="PANTHER" id="PTHR44942">
    <property type="entry name" value="METHYLTRANSF_11 DOMAIN-CONTAINING PROTEIN"/>
    <property type="match status" value="1"/>
</dbReference>
<proteinExistence type="inferred from homology"/>
<organism evidence="5 6">
    <name type="scientific">Nocardioides ganghwensis</name>
    <dbReference type="NCBI Taxonomy" id="252230"/>
    <lineage>
        <taxon>Bacteria</taxon>
        <taxon>Bacillati</taxon>
        <taxon>Actinomycetota</taxon>
        <taxon>Actinomycetes</taxon>
        <taxon>Propionibacteriales</taxon>
        <taxon>Nocardioidaceae</taxon>
        <taxon>Nocardioides</taxon>
    </lineage>
</organism>
<dbReference type="RefSeq" id="WP_129453490.1">
    <property type="nucleotide sequence ID" value="NZ_JACXYX010000007.1"/>
</dbReference>
<dbReference type="OrthoDB" id="9795634at2"/>
<dbReference type="Proteomes" id="UP000293291">
    <property type="component" value="Unassembled WGS sequence"/>
</dbReference>
<gene>
    <name evidence="5" type="ORF">EUA07_02830</name>
</gene>
<evidence type="ECO:0000259" key="4">
    <source>
        <dbReference type="Pfam" id="PF08241"/>
    </source>
</evidence>
<evidence type="ECO:0000313" key="6">
    <source>
        <dbReference type="Proteomes" id="UP000293291"/>
    </source>
</evidence>
<keyword evidence="3 5" id="KW-0808">Transferase</keyword>
<accession>A0A4Q2SGG5</accession>
<keyword evidence="6" id="KW-1185">Reference proteome</keyword>